<dbReference type="Gene3D" id="2.40.128.150">
    <property type="entry name" value="Cysteine proteinases"/>
    <property type="match status" value="1"/>
</dbReference>
<comment type="similarity">
    <text evidence="1 2">Belongs to the arylamine N-acetyltransferase family.</text>
</comment>
<dbReference type="OrthoDB" id="7181050at2"/>
<dbReference type="PANTHER" id="PTHR11786">
    <property type="entry name" value="N-HYDROXYARYLAMINE O-ACETYLTRANSFERASE"/>
    <property type="match status" value="1"/>
</dbReference>
<accession>A0A164ADS6</accession>
<evidence type="ECO:0000256" key="2">
    <source>
        <dbReference type="RuleBase" id="RU003452"/>
    </source>
</evidence>
<dbReference type="Proteomes" id="UP000076574">
    <property type="component" value="Unassembled WGS sequence"/>
</dbReference>
<dbReference type="EMBL" id="LVYV01000003">
    <property type="protein sequence ID" value="KZD24655.1"/>
    <property type="molecule type" value="Genomic_DNA"/>
</dbReference>
<proteinExistence type="inferred from homology"/>
<dbReference type="SUPFAM" id="SSF54001">
    <property type="entry name" value="Cysteine proteinases"/>
    <property type="match status" value="1"/>
</dbReference>
<dbReference type="STRING" id="943830.A4A58_22500"/>
<evidence type="ECO:0000313" key="3">
    <source>
        <dbReference type="EMBL" id="KZD24655.1"/>
    </source>
</evidence>
<dbReference type="AlphaFoldDB" id="A0A164ADS6"/>
<sequence>MTDVFRLDRYLARIGFDGSVAPDLATLAAIHAAQVDALPFEGLNPLLGLPVKLDMASLQHKLLESRRGGYCYELNAMLRAALETIGFKVTGLGARVRWNAPPDSPLGPRTHMLLKVDLPDGPYLADTGFGACVLDAPLRLLAGTEQQTAMGTYRLIEADGLLSLSAKRAEGWRTMYVFDLAPQLPSDYELGNWYTSTSPFVPFTSTLVMERVSNGRRYKLVNRHLITEGPDGEPVSERVLGSAAELQQVLDETFGVTPPASADEIFAVINANAERR</sequence>
<dbReference type="InterPro" id="IPR001447">
    <property type="entry name" value="Arylamine_N-AcTrfase"/>
</dbReference>
<dbReference type="GO" id="GO:0016407">
    <property type="term" value="F:acetyltransferase activity"/>
    <property type="evidence" value="ECO:0007669"/>
    <property type="project" value="InterPro"/>
</dbReference>
<dbReference type="PANTHER" id="PTHR11786:SF0">
    <property type="entry name" value="ARYLAMINE N-ACETYLTRANSFERASE 4-RELATED"/>
    <property type="match status" value="1"/>
</dbReference>
<dbReference type="Pfam" id="PF00797">
    <property type="entry name" value="Acetyltransf_2"/>
    <property type="match status" value="1"/>
</dbReference>
<dbReference type="Gene3D" id="3.30.2140.10">
    <property type="entry name" value="Arylamine N-acetyltransferase"/>
    <property type="match status" value="1"/>
</dbReference>
<name>A0A164ADS6_9BRAD</name>
<dbReference type="InterPro" id="IPR038765">
    <property type="entry name" value="Papain-like_cys_pep_sf"/>
</dbReference>
<keyword evidence="3" id="KW-0808">Transferase</keyword>
<evidence type="ECO:0000313" key="4">
    <source>
        <dbReference type="Proteomes" id="UP000076574"/>
    </source>
</evidence>
<dbReference type="PRINTS" id="PR01543">
    <property type="entry name" value="ANATRNSFRASE"/>
</dbReference>
<keyword evidence="4" id="KW-1185">Reference proteome</keyword>
<gene>
    <name evidence="3" type="ORF">A4A58_22500</name>
</gene>
<protein>
    <submittedName>
        <fullName evidence="3">N-hydroxyarylamine O-acetyltransferase</fullName>
    </submittedName>
</protein>
<reference evidence="3 4" key="1">
    <citation type="submission" date="2016-03" db="EMBL/GenBank/DDBJ databases">
        <title>Microsymbionts genomes from the relict species Vavilovia formosa (Stev.) Fed.</title>
        <authorList>
            <person name="Kopat V."/>
            <person name="Chirak E."/>
            <person name="Kimeklis A."/>
            <person name="Andronov E."/>
        </authorList>
    </citation>
    <scope>NUCLEOTIDE SEQUENCE [LARGE SCALE GENOMIC DNA]</scope>
    <source>
        <strain evidence="3 4">Vaf07</strain>
    </source>
</reference>
<comment type="caution">
    <text evidence="3">The sequence shown here is derived from an EMBL/GenBank/DDBJ whole genome shotgun (WGS) entry which is preliminary data.</text>
</comment>
<evidence type="ECO:0000256" key="1">
    <source>
        <dbReference type="ARBA" id="ARBA00006547"/>
    </source>
</evidence>
<organism evidence="3 4">
    <name type="scientific">Tardiphaga robiniae</name>
    <dbReference type="NCBI Taxonomy" id="943830"/>
    <lineage>
        <taxon>Bacteria</taxon>
        <taxon>Pseudomonadati</taxon>
        <taxon>Pseudomonadota</taxon>
        <taxon>Alphaproteobacteria</taxon>
        <taxon>Hyphomicrobiales</taxon>
        <taxon>Nitrobacteraceae</taxon>
        <taxon>Tardiphaga</taxon>
    </lineage>
</organism>
<dbReference type="RefSeq" id="WP_068730967.1">
    <property type="nucleotide sequence ID" value="NZ_LVYV01000003.1"/>
</dbReference>